<accession>A0A094QC60</accession>
<name>A0A094QC60_9ZZZZ</name>
<protein>
    <submittedName>
        <fullName evidence="1">Uncharacterized protein</fullName>
    </submittedName>
</protein>
<dbReference type="EMBL" id="JNSK01000009">
    <property type="protein sequence ID" value="KGA19759.1"/>
    <property type="molecule type" value="Genomic_DNA"/>
</dbReference>
<gene>
    <name evidence="1" type="ORF">GM50_4590</name>
</gene>
<comment type="caution">
    <text evidence="1">The sequence shown here is derived from an EMBL/GenBank/DDBJ whole genome shotgun (WGS) entry which is preliminary data.</text>
</comment>
<proteinExistence type="predicted"/>
<sequence>MFKVIRRLVAAVAVGLLAFKAVASFLSWIERQEDSTAEAWIDEDEFEDA</sequence>
<evidence type="ECO:0000313" key="1">
    <source>
        <dbReference type="EMBL" id="KGA19759.1"/>
    </source>
</evidence>
<organism evidence="1">
    <name type="scientific">freshwater metagenome</name>
    <dbReference type="NCBI Taxonomy" id="449393"/>
    <lineage>
        <taxon>unclassified sequences</taxon>
        <taxon>metagenomes</taxon>
        <taxon>ecological metagenomes</taxon>
    </lineage>
</organism>
<reference evidence="1" key="1">
    <citation type="submission" date="2014-05" db="EMBL/GenBank/DDBJ databases">
        <title>Key roles for freshwater Actinobacteria revealed by deep metagenomic sequencing.</title>
        <authorList>
            <person name="Ghai R."/>
            <person name="Mizuno C.M."/>
            <person name="Picazo A."/>
            <person name="Camacho A."/>
            <person name="Rodriguez-Valera F."/>
        </authorList>
    </citation>
    <scope>NUCLEOTIDE SEQUENCE</scope>
</reference>
<dbReference type="AlphaFoldDB" id="A0A094QC60"/>